<dbReference type="InterPro" id="IPR039638">
    <property type="entry name" value="MED33A/B"/>
</dbReference>
<dbReference type="EMBL" id="GISG01085080">
    <property type="protein sequence ID" value="MBA4632997.1"/>
    <property type="molecule type" value="Transcribed_RNA"/>
</dbReference>
<dbReference type="GO" id="GO:2000762">
    <property type="term" value="P:regulation of phenylpropanoid metabolic process"/>
    <property type="evidence" value="ECO:0007669"/>
    <property type="project" value="InterPro"/>
</dbReference>
<protein>
    <submittedName>
        <fullName evidence="1">Uncharacterized protein</fullName>
    </submittedName>
</protein>
<reference evidence="1" key="1">
    <citation type="journal article" date="2013" name="J. Plant Res.">
        <title>Effect of fungi and light on seed germination of three Opuntia species from semiarid lands of central Mexico.</title>
        <authorList>
            <person name="Delgado-Sanchez P."/>
            <person name="Jimenez-Bremont J.F."/>
            <person name="Guerrero-Gonzalez Mde L."/>
            <person name="Flores J."/>
        </authorList>
    </citation>
    <scope>NUCLEOTIDE SEQUENCE</scope>
    <source>
        <tissue evidence="1">Cladode</tissue>
    </source>
</reference>
<dbReference type="PANTHER" id="PTHR33739">
    <property type="entry name" value="OS07G0681500 PROTEIN"/>
    <property type="match status" value="1"/>
</dbReference>
<evidence type="ECO:0000313" key="1">
    <source>
        <dbReference type="EMBL" id="MBA4632997.1"/>
    </source>
</evidence>
<reference evidence="1" key="2">
    <citation type="submission" date="2020-07" db="EMBL/GenBank/DDBJ databases">
        <authorList>
            <person name="Vera ALvarez R."/>
            <person name="Arias-Moreno D.M."/>
            <person name="Jimenez-Jacinto V."/>
            <person name="Jimenez-Bremont J.F."/>
            <person name="Swaminathan K."/>
            <person name="Moose S.P."/>
            <person name="Guerrero-Gonzalez M.L."/>
            <person name="Marino-Ramirez L."/>
            <person name="Landsman D."/>
            <person name="Rodriguez-Kessler M."/>
            <person name="Delgado-Sanchez P."/>
        </authorList>
    </citation>
    <scope>NUCLEOTIDE SEQUENCE</scope>
    <source>
        <tissue evidence="1">Cladode</tissue>
    </source>
</reference>
<organism evidence="1">
    <name type="scientific">Opuntia streptacantha</name>
    <name type="common">Prickly pear cactus</name>
    <name type="synonym">Opuntia cardona</name>
    <dbReference type="NCBI Taxonomy" id="393608"/>
    <lineage>
        <taxon>Eukaryota</taxon>
        <taxon>Viridiplantae</taxon>
        <taxon>Streptophyta</taxon>
        <taxon>Embryophyta</taxon>
        <taxon>Tracheophyta</taxon>
        <taxon>Spermatophyta</taxon>
        <taxon>Magnoliopsida</taxon>
        <taxon>eudicotyledons</taxon>
        <taxon>Gunneridae</taxon>
        <taxon>Pentapetalae</taxon>
        <taxon>Caryophyllales</taxon>
        <taxon>Cactineae</taxon>
        <taxon>Cactaceae</taxon>
        <taxon>Opuntioideae</taxon>
        <taxon>Opuntia</taxon>
    </lineage>
</organism>
<dbReference type="GO" id="GO:0016592">
    <property type="term" value="C:mediator complex"/>
    <property type="evidence" value="ECO:0007669"/>
    <property type="project" value="InterPro"/>
</dbReference>
<name>A0A7C8Z3G2_OPUST</name>
<proteinExistence type="predicted"/>
<accession>A0A7C8Z3G2</accession>
<dbReference type="AlphaFoldDB" id="A0A7C8Z3G2"/>
<dbReference type="PANTHER" id="PTHR33739:SF7">
    <property type="entry name" value="MEDIATOR OF RNA POLYMERASE II TRANSCRIPTION SUBUNIT 33B"/>
    <property type="match status" value="1"/>
</dbReference>
<sequence length="354" mass="38023">MAWLCKCTSQSNSSYCSWAGYWLVIIDEGFPPYSCNRKCSCFQSCFEVPQLAGALMPICEVFGSCSPKVSWTLPTGEEINSHAVFSSAFTLLLKLWSFDHPPVEQTMGDVPAVGSQRSPEYLLLVRNSQLAGNGANLNRCRRFSKLLSPPPADPIFMDSFPKLKCWYRQHQACIASPLSGLTQGTPVHQIVEALLTMLFKKMNRGTASGSSSSSGSVAEEAVLRLQLPAWDILEALPFVLDAALTACAHDKLSPRDLATGMKDLADFFPASLASILSYFAAEVTRGVWKPASMNGTDWPSPAANLAIVEQQIQKLLAATGIDVPSLAPGGEGMVADAGVSSLAPVIVLLAGHFC</sequence>